<proteinExistence type="predicted"/>
<feature type="region of interest" description="Disordered" evidence="1">
    <location>
        <begin position="1"/>
        <end position="22"/>
    </location>
</feature>
<sequence>MAVVLNEASVGRENDASRKGGGGLAPPVNCVLPIRAMARFHLLSLYSRYWLLLHRKKYPRHSLGEEHSGGGVVLLSPRHGSLSAPHRITHRGSSVVRASTGTTTTTTAITNTIANTINSTTASINIQPSDARPTPPRSLHQVAAVQINVHRLITHEWWVRVGRC</sequence>
<reference evidence="2 3" key="1">
    <citation type="submission" date="2019-05" db="EMBL/GenBank/DDBJ databases">
        <title>Another draft genome of Portunus trituberculatus and its Hox gene families provides insights of decapod evolution.</title>
        <authorList>
            <person name="Jeong J.-H."/>
            <person name="Song I."/>
            <person name="Kim S."/>
            <person name="Choi T."/>
            <person name="Kim D."/>
            <person name="Ryu S."/>
            <person name="Kim W."/>
        </authorList>
    </citation>
    <scope>NUCLEOTIDE SEQUENCE [LARGE SCALE GENOMIC DNA]</scope>
    <source>
        <tissue evidence="2">Muscle</tissue>
    </source>
</reference>
<dbReference type="AlphaFoldDB" id="A0A5B7HCJ5"/>
<protein>
    <submittedName>
        <fullName evidence="2">Uncharacterized protein</fullName>
    </submittedName>
</protein>
<name>A0A5B7HCJ5_PORTR</name>
<evidence type="ECO:0000256" key="1">
    <source>
        <dbReference type="SAM" id="MobiDB-lite"/>
    </source>
</evidence>
<keyword evidence="3" id="KW-1185">Reference proteome</keyword>
<gene>
    <name evidence="2" type="ORF">E2C01_064710</name>
</gene>
<comment type="caution">
    <text evidence="2">The sequence shown here is derived from an EMBL/GenBank/DDBJ whole genome shotgun (WGS) entry which is preliminary data.</text>
</comment>
<dbReference type="Proteomes" id="UP000324222">
    <property type="component" value="Unassembled WGS sequence"/>
</dbReference>
<accession>A0A5B7HCJ5</accession>
<evidence type="ECO:0000313" key="2">
    <source>
        <dbReference type="EMBL" id="MPC70461.1"/>
    </source>
</evidence>
<evidence type="ECO:0000313" key="3">
    <source>
        <dbReference type="Proteomes" id="UP000324222"/>
    </source>
</evidence>
<organism evidence="2 3">
    <name type="scientific">Portunus trituberculatus</name>
    <name type="common">Swimming crab</name>
    <name type="synonym">Neptunus trituberculatus</name>
    <dbReference type="NCBI Taxonomy" id="210409"/>
    <lineage>
        <taxon>Eukaryota</taxon>
        <taxon>Metazoa</taxon>
        <taxon>Ecdysozoa</taxon>
        <taxon>Arthropoda</taxon>
        <taxon>Crustacea</taxon>
        <taxon>Multicrustacea</taxon>
        <taxon>Malacostraca</taxon>
        <taxon>Eumalacostraca</taxon>
        <taxon>Eucarida</taxon>
        <taxon>Decapoda</taxon>
        <taxon>Pleocyemata</taxon>
        <taxon>Brachyura</taxon>
        <taxon>Eubrachyura</taxon>
        <taxon>Portunoidea</taxon>
        <taxon>Portunidae</taxon>
        <taxon>Portuninae</taxon>
        <taxon>Portunus</taxon>
    </lineage>
</organism>
<dbReference type="EMBL" id="VSRR010031167">
    <property type="protein sequence ID" value="MPC70461.1"/>
    <property type="molecule type" value="Genomic_DNA"/>
</dbReference>